<dbReference type="Pfam" id="PF02518">
    <property type="entry name" value="HATPase_c"/>
    <property type="match status" value="1"/>
</dbReference>
<dbReference type="CDD" id="cd06225">
    <property type="entry name" value="HAMP"/>
    <property type="match status" value="1"/>
</dbReference>
<proteinExistence type="predicted"/>
<name>A0ABV8SH83_9BACL</name>
<comment type="subcellular location">
    <subcellularLocation>
        <location evidence="2">Cell membrane</location>
        <topology evidence="2">Multi-pass membrane protein</topology>
    </subcellularLocation>
</comment>
<dbReference type="PANTHER" id="PTHR34220">
    <property type="entry name" value="SENSOR HISTIDINE KINASE YPDA"/>
    <property type="match status" value="1"/>
</dbReference>
<dbReference type="PANTHER" id="PTHR34220:SF7">
    <property type="entry name" value="SENSOR HISTIDINE KINASE YPDA"/>
    <property type="match status" value="1"/>
</dbReference>
<feature type="transmembrane region" description="Helical" evidence="10">
    <location>
        <begin position="20"/>
        <end position="44"/>
    </location>
</feature>
<evidence type="ECO:0000256" key="10">
    <source>
        <dbReference type="SAM" id="Phobius"/>
    </source>
</evidence>
<dbReference type="SUPFAM" id="SSF55874">
    <property type="entry name" value="ATPase domain of HSP90 chaperone/DNA topoisomerase II/histidine kinase"/>
    <property type="match status" value="1"/>
</dbReference>
<dbReference type="GO" id="GO:0004673">
    <property type="term" value="F:protein histidine kinase activity"/>
    <property type="evidence" value="ECO:0007669"/>
    <property type="project" value="UniProtKB-EC"/>
</dbReference>
<protein>
    <recommendedName>
        <fullName evidence="3">histidine kinase</fullName>
        <ecNumber evidence="3">2.7.13.3</ecNumber>
    </recommendedName>
</protein>
<dbReference type="InterPro" id="IPR050640">
    <property type="entry name" value="Bact_2-comp_sensor_kinase"/>
</dbReference>
<evidence type="ECO:0000256" key="2">
    <source>
        <dbReference type="ARBA" id="ARBA00004651"/>
    </source>
</evidence>
<dbReference type="InterPro" id="IPR010559">
    <property type="entry name" value="Sig_transdc_His_kin_internal"/>
</dbReference>
<sequence>MKRWMSFFRRQWAKFSSVRIVRKMALGYILLVILPVIMFGFYFYGQLYQDMMGEYAQSKQRLVKQAAGSFEVSLEQVKSIHSLFQYNAQVTEYLNGEYVTEVDQVYHYLKDIRPIFTFANLGNKTIKSIRLYKSADVVLPVQNEVESLKDFPYPEVQSQLNELKLNQGLWHKQDQVGIAGVPYIGYYQRLYNNSYTKQLAILEIVVDDRMLGNFIDAAKANPSIQAMIVQDGKIVYRSEGGYDDERARAFVASAASRANDEYWTDGDMLVNALARDDLRLTFYFFSPLDEMFSDFRKKTWVTGGLLFALLFMLSALYYLIASLLTKRILKLAKHMRRVDENNLSLYEGEVASDEIGFLTHSYNSMISRIDELLNKVQKAELMKKEADYLVMQAQIKPHFLYNTLESIRMLAEINDDQEVVSATHTLGKLLRYTLSSGDNETPLADEINNLRNYLEMYKLRMLDRLHYEIDVEAEIKDVFCPRFILQPLVENCIHHGVSKSRGQSEIRIRAADEGPFLVITISDNGAGMTAQRLELVQGVIDNRLDRSELQTEDSGLGLYNVSERIKVFFGEGSGLDIQSKIGEGTVYTVRLLRERRYPYAESDARR</sequence>
<evidence type="ECO:0000256" key="6">
    <source>
        <dbReference type="ARBA" id="ARBA00022679"/>
    </source>
</evidence>
<keyword evidence="7 12" id="KW-0418">Kinase</keyword>
<evidence type="ECO:0000313" key="13">
    <source>
        <dbReference type="Proteomes" id="UP001595755"/>
    </source>
</evidence>
<keyword evidence="6 12" id="KW-0808">Transferase</keyword>
<evidence type="ECO:0000256" key="8">
    <source>
        <dbReference type="ARBA" id="ARBA00023012"/>
    </source>
</evidence>
<keyword evidence="4" id="KW-1003">Cell membrane</keyword>
<dbReference type="SMART" id="SM00304">
    <property type="entry name" value="HAMP"/>
    <property type="match status" value="1"/>
</dbReference>
<evidence type="ECO:0000256" key="1">
    <source>
        <dbReference type="ARBA" id="ARBA00000085"/>
    </source>
</evidence>
<dbReference type="RefSeq" id="WP_204601576.1">
    <property type="nucleotide sequence ID" value="NZ_JBHSED010000058.1"/>
</dbReference>
<organism evidence="12 13">
    <name type="scientific">Cohnella boryungensis</name>
    <dbReference type="NCBI Taxonomy" id="768479"/>
    <lineage>
        <taxon>Bacteria</taxon>
        <taxon>Bacillati</taxon>
        <taxon>Bacillota</taxon>
        <taxon>Bacilli</taxon>
        <taxon>Bacillales</taxon>
        <taxon>Paenibacillaceae</taxon>
        <taxon>Cohnella</taxon>
    </lineage>
</organism>
<dbReference type="SMART" id="SM00387">
    <property type="entry name" value="HATPase_c"/>
    <property type="match status" value="1"/>
</dbReference>
<evidence type="ECO:0000313" key="12">
    <source>
        <dbReference type="EMBL" id="MFC4306360.1"/>
    </source>
</evidence>
<dbReference type="PROSITE" id="PS50885">
    <property type="entry name" value="HAMP"/>
    <property type="match status" value="1"/>
</dbReference>
<gene>
    <name evidence="12" type="ORF">ACFO1S_23325</name>
</gene>
<dbReference type="Pfam" id="PF06580">
    <property type="entry name" value="His_kinase"/>
    <property type="match status" value="1"/>
</dbReference>
<evidence type="ECO:0000259" key="11">
    <source>
        <dbReference type="PROSITE" id="PS50885"/>
    </source>
</evidence>
<dbReference type="InterPro" id="IPR003660">
    <property type="entry name" value="HAMP_dom"/>
</dbReference>
<dbReference type="InterPro" id="IPR004358">
    <property type="entry name" value="Sig_transdc_His_kin-like_C"/>
</dbReference>
<keyword evidence="10" id="KW-1133">Transmembrane helix</keyword>
<keyword evidence="13" id="KW-1185">Reference proteome</keyword>
<dbReference type="Proteomes" id="UP001595755">
    <property type="component" value="Unassembled WGS sequence"/>
</dbReference>
<keyword evidence="9 10" id="KW-0472">Membrane</keyword>
<feature type="transmembrane region" description="Helical" evidence="10">
    <location>
        <begin position="300"/>
        <end position="320"/>
    </location>
</feature>
<dbReference type="EC" id="2.7.13.3" evidence="3"/>
<evidence type="ECO:0000256" key="5">
    <source>
        <dbReference type="ARBA" id="ARBA00022553"/>
    </source>
</evidence>
<comment type="caution">
    <text evidence="12">The sequence shown here is derived from an EMBL/GenBank/DDBJ whole genome shotgun (WGS) entry which is preliminary data.</text>
</comment>
<dbReference type="Gene3D" id="3.30.565.10">
    <property type="entry name" value="Histidine kinase-like ATPase, C-terminal domain"/>
    <property type="match status" value="1"/>
</dbReference>
<feature type="domain" description="HAMP" evidence="11">
    <location>
        <begin position="322"/>
        <end position="374"/>
    </location>
</feature>
<evidence type="ECO:0000256" key="9">
    <source>
        <dbReference type="ARBA" id="ARBA00023136"/>
    </source>
</evidence>
<evidence type="ECO:0000256" key="4">
    <source>
        <dbReference type="ARBA" id="ARBA00022475"/>
    </source>
</evidence>
<dbReference type="InterPro" id="IPR003594">
    <property type="entry name" value="HATPase_dom"/>
</dbReference>
<comment type="catalytic activity">
    <reaction evidence="1">
        <text>ATP + protein L-histidine = ADP + protein N-phospho-L-histidine.</text>
        <dbReference type="EC" id="2.7.13.3"/>
    </reaction>
</comment>
<dbReference type="SUPFAM" id="SSF158472">
    <property type="entry name" value="HAMP domain-like"/>
    <property type="match status" value="1"/>
</dbReference>
<keyword evidence="5" id="KW-0597">Phosphoprotein</keyword>
<accession>A0ABV8SH83</accession>
<evidence type="ECO:0000256" key="7">
    <source>
        <dbReference type="ARBA" id="ARBA00022777"/>
    </source>
</evidence>
<dbReference type="EMBL" id="JBHSED010000058">
    <property type="protein sequence ID" value="MFC4306360.1"/>
    <property type="molecule type" value="Genomic_DNA"/>
</dbReference>
<evidence type="ECO:0000256" key="3">
    <source>
        <dbReference type="ARBA" id="ARBA00012438"/>
    </source>
</evidence>
<reference evidence="13" key="1">
    <citation type="journal article" date="2019" name="Int. J. Syst. Evol. Microbiol.">
        <title>The Global Catalogue of Microorganisms (GCM) 10K type strain sequencing project: providing services to taxonomists for standard genome sequencing and annotation.</title>
        <authorList>
            <consortium name="The Broad Institute Genomics Platform"/>
            <consortium name="The Broad Institute Genome Sequencing Center for Infectious Disease"/>
            <person name="Wu L."/>
            <person name="Ma J."/>
        </authorList>
    </citation>
    <scope>NUCLEOTIDE SEQUENCE [LARGE SCALE GENOMIC DNA]</scope>
    <source>
        <strain evidence="13">CGMCC 4.1641</strain>
    </source>
</reference>
<keyword evidence="10" id="KW-0812">Transmembrane</keyword>
<dbReference type="InterPro" id="IPR036890">
    <property type="entry name" value="HATPase_C_sf"/>
</dbReference>
<dbReference type="Gene3D" id="6.10.340.10">
    <property type="match status" value="1"/>
</dbReference>
<keyword evidence="8" id="KW-0902">Two-component regulatory system</keyword>
<dbReference type="Pfam" id="PF00672">
    <property type="entry name" value="HAMP"/>
    <property type="match status" value="1"/>
</dbReference>
<dbReference type="PRINTS" id="PR00344">
    <property type="entry name" value="BCTRLSENSOR"/>
</dbReference>